<evidence type="ECO:0000256" key="1">
    <source>
        <dbReference type="ARBA" id="ARBA00004120"/>
    </source>
</evidence>
<dbReference type="InterPro" id="IPR032777">
    <property type="entry name" value="DUF4515"/>
</dbReference>
<feature type="region of interest" description="Disordered" evidence="11">
    <location>
        <begin position="424"/>
        <end position="445"/>
    </location>
</feature>
<sequence length="594" mass="66867">MASSPERGRSVKTSDSTTGGSGRSKSRGGKKKKGGKKKAPAIPKDMAMNANGELVPVKEYILEQTLSATTKSLDSYRERMTGLVHTNEDLQESCQQQEKDALEVIAALHRENEKREMRIKELRQQMEDDAQRAREERENVVENFQRKISDMSALVTEKEAACNVMQQEFSVIKDFRKKRHDLIKELEAQKQLMADTERRHSETVARMERKFFEEKIRLQKEVNRKISELATKAHKEAVANLGETEKEVFRQNIRISEALRYHVAEGEEMTKTNLELANTNRQLLEEKNLHDVIVKEKIMQAKQQAKEIKDLRLKIHSLEHTLSHVVREFTHERTLFSSLARTELDAVKSLAAKLQSSLSRKTKETRHIKRLAQHILDQRTDLEKFFMDALDHVRAEIREERDRERREKVAEYNRRMKAILAAKNLPPTTPSKGNPPASVLMPGGDPSLPNLPSLPPTTTTVTAPPTKIELSDLSWADKEKVMRLLFARMNGVSLVGKNGGDFAEAPSHSQQQQQQDQQQQRSQMMQQDDSRDDMGSYPYGVAGYEGRVVDIGDDAGPESWDALGAGERGGLGTEGGGRVAVSAGGGAWDDGGGS</sequence>
<keyword evidence="14" id="KW-1185">Reference proteome</keyword>
<feature type="compositionally biased region" description="Gly residues" evidence="11">
    <location>
        <begin position="566"/>
        <end position="594"/>
    </location>
</feature>
<feature type="compositionally biased region" description="Basic residues" evidence="11">
    <location>
        <begin position="24"/>
        <end position="39"/>
    </location>
</feature>
<feature type="compositionally biased region" description="Low complexity" evidence="11">
    <location>
        <begin position="509"/>
        <end position="527"/>
    </location>
</feature>
<protein>
    <recommendedName>
        <fullName evidence="3">Basal body-orientation factor 1</fullName>
    </recommendedName>
    <alternativeName>
        <fullName evidence="9">Coiled-coil domain-containing protein 176</fullName>
    </alternativeName>
</protein>
<dbReference type="AlphaFoldDB" id="A0A507EDV0"/>
<comment type="subcellular location">
    <subcellularLocation>
        <location evidence="1">Cytoplasm</location>
        <location evidence="1">Cytoskeleton</location>
        <location evidence="1">Cilium basal body</location>
    </subcellularLocation>
</comment>
<evidence type="ECO:0000256" key="2">
    <source>
        <dbReference type="ARBA" id="ARBA00007508"/>
    </source>
</evidence>
<evidence type="ECO:0000256" key="5">
    <source>
        <dbReference type="ARBA" id="ARBA00023054"/>
    </source>
</evidence>
<keyword evidence="6" id="KW-0969">Cilium</keyword>
<evidence type="ECO:0000313" key="14">
    <source>
        <dbReference type="Proteomes" id="UP000318582"/>
    </source>
</evidence>
<dbReference type="PANTHER" id="PTHR14845">
    <property type="entry name" value="COILED-COIL DOMAIN-CONTAINING 166"/>
    <property type="match status" value="1"/>
</dbReference>
<keyword evidence="5 10" id="KW-0175">Coiled coil</keyword>
<evidence type="ECO:0000256" key="8">
    <source>
        <dbReference type="ARBA" id="ARBA00023273"/>
    </source>
</evidence>
<accession>A0A507EDV0</accession>
<keyword evidence="7" id="KW-0206">Cytoskeleton</keyword>
<keyword evidence="8" id="KW-0966">Cell projection</keyword>
<organism evidence="13 14">
    <name type="scientific">Powellomyces hirtus</name>
    <dbReference type="NCBI Taxonomy" id="109895"/>
    <lineage>
        <taxon>Eukaryota</taxon>
        <taxon>Fungi</taxon>
        <taxon>Fungi incertae sedis</taxon>
        <taxon>Chytridiomycota</taxon>
        <taxon>Chytridiomycota incertae sedis</taxon>
        <taxon>Chytridiomycetes</taxon>
        <taxon>Spizellomycetales</taxon>
        <taxon>Powellomycetaceae</taxon>
        <taxon>Powellomyces</taxon>
    </lineage>
</organism>
<name>A0A507EDV0_9FUNG</name>
<dbReference type="Pfam" id="PF14988">
    <property type="entry name" value="DUF4515"/>
    <property type="match status" value="1"/>
</dbReference>
<evidence type="ECO:0000313" key="13">
    <source>
        <dbReference type="EMBL" id="TPX62313.1"/>
    </source>
</evidence>
<evidence type="ECO:0000256" key="4">
    <source>
        <dbReference type="ARBA" id="ARBA00022490"/>
    </source>
</evidence>
<reference evidence="13 14" key="1">
    <citation type="journal article" date="2019" name="Sci. Rep.">
        <title>Comparative genomics of chytrid fungi reveal insights into the obligate biotrophic and pathogenic lifestyle of Synchytrium endobioticum.</title>
        <authorList>
            <person name="van de Vossenberg B.T.L.H."/>
            <person name="Warris S."/>
            <person name="Nguyen H.D.T."/>
            <person name="van Gent-Pelzer M.P.E."/>
            <person name="Joly D.L."/>
            <person name="van de Geest H.C."/>
            <person name="Bonants P.J.M."/>
            <person name="Smith D.S."/>
            <person name="Levesque C.A."/>
            <person name="van der Lee T.A.J."/>
        </authorList>
    </citation>
    <scope>NUCLEOTIDE SEQUENCE [LARGE SCALE GENOMIC DNA]</scope>
    <source>
        <strain evidence="13 14">CBS 809.83</strain>
    </source>
</reference>
<feature type="coiled-coil region" evidence="10">
    <location>
        <begin position="294"/>
        <end position="321"/>
    </location>
</feature>
<feature type="domain" description="DUF4515" evidence="12">
    <location>
        <begin position="105"/>
        <end position="291"/>
    </location>
</feature>
<evidence type="ECO:0000256" key="11">
    <source>
        <dbReference type="SAM" id="MobiDB-lite"/>
    </source>
</evidence>
<dbReference type="Proteomes" id="UP000318582">
    <property type="component" value="Unassembled WGS sequence"/>
</dbReference>
<comment type="similarity">
    <text evidence="2">Belongs to the BBOF1 family.</text>
</comment>
<evidence type="ECO:0000256" key="7">
    <source>
        <dbReference type="ARBA" id="ARBA00023212"/>
    </source>
</evidence>
<evidence type="ECO:0000256" key="9">
    <source>
        <dbReference type="ARBA" id="ARBA00031573"/>
    </source>
</evidence>
<evidence type="ECO:0000256" key="3">
    <source>
        <dbReference type="ARBA" id="ARBA00015392"/>
    </source>
</evidence>
<keyword evidence="4" id="KW-0963">Cytoplasm</keyword>
<feature type="coiled-coil region" evidence="10">
    <location>
        <begin position="172"/>
        <end position="199"/>
    </location>
</feature>
<feature type="coiled-coil region" evidence="10">
    <location>
        <begin position="105"/>
        <end position="147"/>
    </location>
</feature>
<feature type="region of interest" description="Disordered" evidence="11">
    <location>
        <begin position="1"/>
        <end position="45"/>
    </location>
</feature>
<dbReference type="EMBL" id="QEAQ01000003">
    <property type="protein sequence ID" value="TPX62313.1"/>
    <property type="molecule type" value="Genomic_DNA"/>
</dbReference>
<gene>
    <name evidence="13" type="ORF">PhCBS80983_g00426</name>
</gene>
<comment type="caution">
    <text evidence="13">The sequence shown here is derived from an EMBL/GenBank/DDBJ whole genome shotgun (WGS) entry which is preliminary data.</text>
</comment>
<dbReference type="STRING" id="109895.A0A507EDV0"/>
<evidence type="ECO:0000259" key="12">
    <source>
        <dbReference type="Pfam" id="PF14988"/>
    </source>
</evidence>
<dbReference type="PANTHER" id="PTHR14845:SF5">
    <property type="entry name" value="BASAL BODY-ORIENTATION FACTOR 1"/>
    <property type="match status" value="1"/>
</dbReference>
<evidence type="ECO:0000256" key="6">
    <source>
        <dbReference type="ARBA" id="ARBA00023069"/>
    </source>
</evidence>
<feature type="region of interest" description="Disordered" evidence="11">
    <location>
        <begin position="497"/>
        <end position="594"/>
    </location>
</feature>
<evidence type="ECO:0000256" key="10">
    <source>
        <dbReference type="SAM" id="Coils"/>
    </source>
</evidence>
<proteinExistence type="inferred from homology"/>